<organism evidence="2 3">
    <name type="scientific">Streptosporangium fragile</name>
    <dbReference type="NCBI Taxonomy" id="46186"/>
    <lineage>
        <taxon>Bacteria</taxon>
        <taxon>Bacillati</taxon>
        <taxon>Actinomycetota</taxon>
        <taxon>Actinomycetes</taxon>
        <taxon>Streptosporangiales</taxon>
        <taxon>Streptosporangiaceae</taxon>
        <taxon>Streptosporangium</taxon>
    </lineage>
</organism>
<gene>
    <name evidence="2" type="ORF">GCM10010517_36550</name>
</gene>
<sequence length="208" mass="22055">MPSLRALTALAVLVSTALLAPPAQAATTAETSAATTYRGEGDQVLRIRATTKPGIMKITHDGEGYFSVWTLKSNGKENDLLVSAGELYKGTVAYNTSASGSTAALKISADGVWTVQLLPFSKARSWSITTRGSGDDVLRLAKTSVGLRTLRIRHTGEGYFSVWAVNANGRLHDLLVSETDAYSGSVPLPAGTRYAVVKASGPWSIVRR</sequence>
<dbReference type="EMBL" id="BAAAVI010000024">
    <property type="protein sequence ID" value="GAA2875622.1"/>
    <property type="molecule type" value="Genomic_DNA"/>
</dbReference>
<protein>
    <submittedName>
        <fullName evidence="2">Uncharacterized protein</fullName>
    </submittedName>
</protein>
<comment type="caution">
    <text evidence="2">The sequence shown here is derived from an EMBL/GenBank/DDBJ whole genome shotgun (WGS) entry which is preliminary data.</text>
</comment>
<keyword evidence="3" id="KW-1185">Reference proteome</keyword>
<feature type="chain" id="PRO_5046144805" evidence="1">
    <location>
        <begin position="26"/>
        <end position="208"/>
    </location>
</feature>
<dbReference type="Proteomes" id="UP001500831">
    <property type="component" value="Unassembled WGS sequence"/>
</dbReference>
<evidence type="ECO:0000313" key="2">
    <source>
        <dbReference type="EMBL" id="GAA2875622.1"/>
    </source>
</evidence>
<evidence type="ECO:0000313" key="3">
    <source>
        <dbReference type="Proteomes" id="UP001500831"/>
    </source>
</evidence>
<name>A0ABN3VYZ2_9ACTN</name>
<keyword evidence="1" id="KW-0732">Signal</keyword>
<accession>A0ABN3VYZ2</accession>
<evidence type="ECO:0000256" key="1">
    <source>
        <dbReference type="SAM" id="SignalP"/>
    </source>
</evidence>
<reference evidence="2 3" key="1">
    <citation type="journal article" date="2019" name="Int. J. Syst. Evol. Microbiol.">
        <title>The Global Catalogue of Microorganisms (GCM) 10K type strain sequencing project: providing services to taxonomists for standard genome sequencing and annotation.</title>
        <authorList>
            <consortium name="The Broad Institute Genomics Platform"/>
            <consortium name="The Broad Institute Genome Sequencing Center for Infectious Disease"/>
            <person name="Wu L."/>
            <person name="Ma J."/>
        </authorList>
    </citation>
    <scope>NUCLEOTIDE SEQUENCE [LARGE SCALE GENOMIC DNA]</scope>
    <source>
        <strain evidence="2 3">JCM 6242</strain>
    </source>
</reference>
<proteinExistence type="predicted"/>
<feature type="signal peptide" evidence="1">
    <location>
        <begin position="1"/>
        <end position="25"/>
    </location>
</feature>